<sequence length="142" mass="15653">MQTLMHEFEPRHACPTSITANGHARETLRRYPSSCSRGGATPTAVMLPMQLHRTPTETYRTIPSCWSRKFQQDGKIGPLQTVVGGPRRPTPAIHEESGIPWKPNNRHATEATGQTSRSESCVGLTAQRTPARKGPRPGIECL</sequence>
<feature type="region of interest" description="Disordered" evidence="1">
    <location>
        <begin position="76"/>
        <end position="142"/>
    </location>
</feature>
<dbReference type="HOGENOM" id="CLU_1815689_0_0_1"/>
<evidence type="ECO:0000313" key="3">
    <source>
        <dbReference type="Proteomes" id="UP000027238"/>
    </source>
</evidence>
<evidence type="ECO:0000256" key="1">
    <source>
        <dbReference type="SAM" id="MobiDB-lite"/>
    </source>
</evidence>
<keyword evidence="3" id="KW-1185">Reference proteome</keyword>
<dbReference type="EMBL" id="JMSE01001264">
    <property type="protein sequence ID" value="KDN63121.1"/>
    <property type="molecule type" value="Genomic_DNA"/>
</dbReference>
<gene>
    <name evidence="2" type="ORF">CSUB01_00195</name>
</gene>
<organism evidence="2 3">
    <name type="scientific">Colletotrichum sublineola</name>
    <name type="common">Sorghum anthracnose fungus</name>
    <dbReference type="NCBI Taxonomy" id="1173701"/>
    <lineage>
        <taxon>Eukaryota</taxon>
        <taxon>Fungi</taxon>
        <taxon>Dikarya</taxon>
        <taxon>Ascomycota</taxon>
        <taxon>Pezizomycotina</taxon>
        <taxon>Sordariomycetes</taxon>
        <taxon>Hypocreomycetidae</taxon>
        <taxon>Glomerellales</taxon>
        <taxon>Glomerellaceae</taxon>
        <taxon>Colletotrichum</taxon>
        <taxon>Colletotrichum graminicola species complex</taxon>
    </lineage>
</organism>
<dbReference type="AlphaFoldDB" id="A0A066XBK6"/>
<comment type="caution">
    <text evidence="2">The sequence shown here is derived from an EMBL/GenBank/DDBJ whole genome shotgun (WGS) entry which is preliminary data.</text>
</comment>
<proteinExistence type="predicted"/>
<evidence type="ECO:0000313" key="2">
    <source>
        <dbReference type="EMBL" id="KDN63121.1"/>
    </source>
</evidence>
<accession>A0A066XBK6</accession>
<name>A0A066XBK6_COLSU</name>
<reference evidence="3" key="1">
    <citation type="journal article" date="2014" name="Genome Announc.">
        <title>Draft genome sequence of Colletotrichum sublineola, a destructive pathogen of cultivated sorghum.</title>
        <authorList>
            <person name="Baroncelli R."/>
            <person name="Sanz-Martin J.M."/>
            <person name="Rech G.E."/>
            <person name="Sukno S.A."/>
            <person name="Thon M.R."/>
        </authorList>
    </citation>
    <scope>NUCLEOTIDE SEQUENCE [LARGE SCALE GENOMIC DNA]</scope>
    <source>
        <strain evidence="3">TX430BB</strain>
    </source>
</reference>
<protein>
    <submittedName>
        <fullName evidence="2">Uncharacterized protein</fullName>
    </submittedName>
</protein>
<dbReference type="Proteomes" id="UP000027238">
    <property type="component" value="Unassembled WGS sequence"/>
</dbReference>